<sequence length="319" mass="33789">MRQYISKFGILIGLTLGVSGMTAAESFPEAPISLVVNYGAGGATDVASRHLASGMEKYLSQPVVVVNKPGALGTMGPAFLARQKNDGYTYGLVTYSTVAIAPHLMNVPYTIDDFAFVAGFGRFRYGVAVRADSPYKSVQDLVTAAKKSNGLFFGAPSAPNNLAMFALAKVTGAKFEQILYKSGSETVTGLLSGQVDVIVQNPSDIIPQIKAGKLRMIASASPVRWPELPDVLTLKEQGFSVEIDSWLGVATPKGTPSSRVKVLEAAALAAMKDPQVDKNFKAIGIDPVGLTGAEYRKALEEGSKVMGKAIKEANLPRID</sequence>
<dbReference type="PIRSF" id="PIRSF017082">
    <property type="entry name" value="YflP"/>
    <property type="match status" value="1"/>
</dbReference>
<dbReference type="SUPFAM" id="SSF53850">
    <property type="entry name" value="Periplasmic binding protein-like II"/>
    <property type="match status" value="1"/>
</dbReference>
<dbReference type="Gene3D" id="3.40.190.10">
    <property type="entry name" value="Periplasmic binding protein-like II"/>
    <property type="match status" value="1"/>
</dbReference>
<dbReference type="STRING" id="1036672.TKWG_00225"/>
<dbReference type="InterPro" id="IPR005064">
    <property type="entry name" value="BUG"/>
</dbReference>
<dbReference type="AlphaFoldDB" id="I3U6Y1"/>
<evidence type="ECO:0000256" key="2">
    <source>
        <dbReference type="SAM" id="SignalP"/>
    </source>
</evidence>
<dbReference type="EMBL" id="CP003555">
    <property type="protein sequence ID" value="AFK60769.1"/>
    <property type="molecule type" value="Genomic_DNA"/>
</dbReference>
<evidence type="ECO:0008006" key="5">
    <source>
        <dbReference type="Google" id="ProtNLM"/>
    </source>
</evidence>
<dbReference type="Proteomes" id="UP000005267">
    <property type="component" value="Chromosome"/>
</dbReference>
<dbReference type="PANTHER" id="PTHR42928:SF5">
    <property type="entry name" value="BLR1237 PROTEIN"/>
    <property type="match status" value="1"/>
</dbReference>
<dbReference type="Gene3D" id="3.40.190.150">
    <property type="entry name" value="Bordetella uptake gene, domain 1"/>
    <property type="match status" value="1"/>
</dbReference>
<keyword evidence="4" id="KW-1185">Reference proteome</keyword>
<evidence type="ECO:0000256" key="1">
    <source>
        <dbReference type="ARBA" id="ARBA00006987"/>
    </source>
</evidence>
<dbReference type="HOGENOM" id="CLU_045683_1_2_4"/>
<dbReference type="PANTHER" id="PTHR42928">
    <property type="entry name" value="TRICARBOXYLATE-BINDING PROTEIN"/>
    <property type="match status" value="1"/>
</dbReference>
<name>I3U6Y1_ADVKW</name>
<reference evidence="3 4" key="1">
    <citation type="journal article" date="2011" name="J. Bacteriol.">
        <title>Whole-genome shotgun sequencing of the sulfur-oxidizing chemoautotroph Tetrathiobacter kashmirensis.</title>
        <authorList>
            <person name="Ghosh W."/>
            <person name="George A."/>
            <person name="Agarwal A."/>
            <person name="Raj P."/>
            <person name="Alam M."/>
            <person name="Pyne P."/>
            <person name="Das Gupta S.K."/>
        </authorList>
    </citation>
    <scope>NUCLEOTIDE SEQUENCE [LARGE SCALE GENOMIC DNA]</scope>
    <source>
        <strain evidence="3 4">WT001</strain>
    </source>
</reference>
<proteinExistence type="inferred from homology"/>
<comment type="similarity">
    <text evidence="1">Belongs to the UPF0065 (bug) family.</text>
</comment>
<dbReference type="KEGG" id="aka:TKWG_00225"/>
<reference evidence="4" key="2">
    <citation type="journal article" date="2013" name="PLoS ONE">
        <title>Genome implosion elicits host-confinement in Alcaligenaceae: evidence from the comparative genomics of Tetrathiobacter kashmirensis, a pathogen in the making.</title>
        <authorList>
            <person name="Ghosh W."/>
            <person name="Alam M."/>
            <person name="Roy C."/>
            <person name="Pyne P."/>
            <person name="George A."/>
            <person name="Chakraborty R."/>
            <person name="Majumder S."/>
            <person name="Agarwal A."/>
            <person name="Chakraborty S."/>
            <person name="Majumdar S."/>
            <person name="Gupta S.K."/>
        </authorList>
    </citation>
    <scope>NUCLEOTIDE SEQUENCE [LARGE SCALE GENOMIC DNA]</scope>
    <source>
        <strain evidence="4">WT001</strain>
    </source>
</reference>
<dbReference type="RefSeq" id="WP_014748860.1">
    <property type="nucleotide sequence ID" value="NC_017964.1"/>
</dbReference>
<gene>
    <name evidence="3" type="ordered locus">TKWG_00225</name>
</gene>
<feature type="signal peptide" evidence="2">
    <location>
        <begin position="1"/>
        <end position="23"/>
    </location>
</feature>
<organism evidence="3 4">
    <name type="scientific">Advenella kashmirensis (strain DSM 17095 / LMG 22695 / WT001)</name>
    <name type="common">Tetrathiobacter kashmirensis</name>
    <dbReference type="NCBI Taxonomy" id="1036672"/>
    <lineage>
        <taxon>Bacteria</taxon>
        <taxon>Pseudomonadati</taxon>
        <taxon>Pseudomonadota</taxon>
        <taxon>Betaproteobacteria</taxon>
        <taxon>Burkholderiales</taxon>
        <taxon>Alcaligenaceae</taxon>
    </lineage>
</organism>
<dbReference type="CDD" id="cd07012">
    <property type="entry name" value="PBP2_Bug_TTT"/>
    <property type="match status" value="1"/>
</dbReference>
<evidence type="ECO:0000313" key="3">
    <source>
        <dbReference type="EMBL" id="AFK60769.1"/>
    </source>
</evidence>
<evidence type="ECO:0000313" key="4">
    <source>
        <dbReference type="Proteomes" id="UP000005267"/>
    </source>
</evidence>
<dbReference type="InterPro" id="IPR042100">
    <property type="entry name" value="Bug_dom1"/>
</dbReference>
<keyword evidence="2" id="KW-0732">Signal</keyword>
<dbReference type="OrthoDB" id="8678477at2"/>
<protein>
    <recommendedName>
        <fullName evidence="5">ABC transporter substrate-binding protein</fullName>
    </recommendedName>
</protein>
<dbReference type="Pfam" id="PF03401">
    <property type="entry name" value="TctC"/>
    <property type="match status" value="1"/>
</dbReference>
<accession>I3U6Y1</accession>
<feature type="chain" id="PRO_5003680478" description="ABC transporter substrate-binding protein" evidence="2">
    <location>
        <begin position="24"/>
        <end position="319"/>
    </location>
</feature>